<feature type="region of interest" description="Disordered" evidence="9">
    <location>
        <begin position="454"/>
        <end position="475"/>
    </location>
</feature>
<feature type="binding site" evidence="7">
    <location>
        <position position="91"/>
    </location>
    <ligand>
        <name>ATP</name>
        <dbReference type="ChEBI" id="CHEBI:30616"/>
    </ligand>
</feature>
<reference evidence="12" key="1">
    <citation type="submission" date="2016-04" db="EMBL/GenBank/DDBJ databases">
        <authorList>
            <person name="Evans L.H."/>
            <person name="Alamgir A."/>
            <person name="Owens N."/>
            <person name="Weber N.D."/>
            <person name="Virtaneva K."/>
            <person name="Barbian K."/>
            <person name="Babar A."/>
            <person name="Rosenke K."/>
        </authorList>
    </citation>
    <scope>NUCLEOTIDE SEQUENCE [LARGE SCALE GENOMIC DNA]</scope>
    <source>
        <strain evidence="12">CBS 101.48</strain>
    </source>
</reference>
<accession>A0A163J1S3</accession>
<dbReference type="PROSITE" id="PS00108">
    <property type="entry name" value="PROTEIN_KINASE_ST"/>
    <property type="match status" value="1"/>
</dbReference>
<dbReference type="InterPro" id="IPR011009">
    <property type="entry name" value="Kinase-like_dom_sf"/>
</dbReference>
<dbReference type="Pfam" id="PF00069">
    <property type="entry name" value="Pkinase"/>
    <property type="match status" value="1"/>
</dbReference>
<gene>
    <name evidence="12" type="primary">ABSGL_02060.1 scaffold 2596</name>
</gene>
<evidence type="ECO:0000256" key="5">
    <source>
        <dbReference type="ARBA" id="ARBA00022777"/>
    </source>
</evidence>
<dbReference type="PANTHER" id="PTHR24055">
    <property type="entry name" value="MITOGEN-ACTIVATED PROTEIN KINASE"/>
    <property type="match status" value="1"/>
</dbReference>
<evidence type="ECO:0000256" key="1">
    <source>
        <dbReference type="ARBA" id="ARBA00012411"/>
    </source>
</evidence>
<comment type="cofactor">
    <cofactor evidence="8">
        <name>Mg(2+)</name>
        <dbReference type="ChEBI" id="CHEBI:18420"/>
    </cofactor>
</comment>
<dbReference type="PROSITE" id="PS50011">
    <property type="entry name" value="PROTEIN_KINASE_DOM"/>
    <property type="match status" value="1"/>
</dbReference>
<comment type="catalytic activity">
    <reaction evidence="8">
        <text>L-threonyl-[protein] + ATP = O-phospho-L-threonyl-[protein] + ADP + H(+)</text>
        <dbReference type="Rhea" id="RHEA:46608"/>
        <dbReference type="Rhea" id="RHEA-COMP:11060"/>
        <dbReference type="Rhea" id="RHEA-COMP:11605"/>
        <dbReference type="ChEBI" id="CHEBI:15378"/>
        <dbReference type="ChEBI" id="CHEBI:30013"/>
        <dbReference type="ChEBI" id="CHEBI:30616"/>
        <dbReference type="ChEBI" id="CHEBI:61977"/>
        <dbReference type="ChEBI" id="CHEBI:456216"/>
        <dbReference type="EC" id="2.7.11.24"/>
    </reaction>
</comment>
<name>A0A163J1S3_ABSGL</name>
<keyword evidence="6 7" id="KW-0067">ATP-binding</keyword>
<dbReference type="CDD" id="cd07834">
    <property type="entry name" value="STKc_MAPK"/>
    <property type="match status" value="1"/>
</dbReference>
<comment type="activity regulation">
    <text evidence="8">Activated by threonine and tyrosine phosphorylation.</text>
</comment>
<sequence>MHAPRSVVWKDLILTMLNVVTFSVDKVWMAPKLHVEICPESRKHRVSLEGGNESFIIDKRYRIIRKVGSGSYGSVCSAINTVSKEVVAIKKCFRIFDRQLITKRCLREVKLLQHFNGHPHIVGLLDMDIVDVNLFNEIYLVLECCDTTMGDVIHSNIALEPVHYRWFMYQIFSALHYIHSANVLHRDLKPSNILVNQNCTLRICDFGMARGFVNPTSLDHPSMTHYVVTRWYRAPEIMLSHSSYDKAIDMWSAGCILAELLGKRVLFKGTDYVDQLKKIIGVLGLPKDTTFWDETTSDSVIEYIRNLRNADGCPPPSECIDFGALFPSCPPEGIDLLVALLQLDPKKRLCAESALSHPYVADMRDPAEEMPCPVPFDFRSFETIQDQNELRASIVDEVVAFKQRCKSNLKSEGDGVEDDEGDEGIHDGDPCYDDDMVDGSSNSDHFTCDTLLASSTTPRTSNRTDISTPSARLNSAASNLSRRRYTGGSISTPISSSAAEAHALALGAVQEGRNVPTIAQQEYESGMMVFGSKQIVGEPEDMDEDDIQAMHSDESIQIDYHRRLLDPSNTDRQKIERHLSRDW</sequence>
<dbReference type="Gene3D" id="1.10.510.10">
    <property type="entry name" value="Transferase(Phosphotransferase) domain 1"/>
    <property type="match status" value="1"/>
</dbReference>
<evidence type="ECO:0000256" key="9">
    <source>
        <dbReference type="SAM" id="MobiDB-lite"/>
    </source>
</evidence>
<dbReference type="SMART" id="SM00220">
    <property type="entry name" value="S_TKc"/>
    <property type="match status" value="1"/>
</dbReference>
<dbReference type="Proteomes" id="UP000078561">
    <property type="component" value="Unassembled WGS sequence"/>
</dbReference>
<dbReference type="OrthoDB" id="192887at2759"/>
<dbReference type="InterPro" id="IPR050117">
    <property type="entry name" value="MAPK"/>
</dbReference>
<dbReference type="EMBL" id="LT551165">
    <property type="protein sequence ID" value="SAL96644.1"/>
    <property type="molecule type" value="Genomic_DNA"/>
</dbReference>
<dbReference type="OMA" id="IPFRENW"/>
<protein>
    <recommendedName>
        <fullName evidence="1 8">Mitogen-activated protein kinase</fullName>
        <ecNumber evidence="1 8">2.7.11.24</ecNumber>
    </recommendedName>
</protein>
<keyword evidence="13" id="KW-1185">Reference proteome</keyword>
<dbReference type="PROSITE" id="PS00107">
    <property type="entry name" value="PROTEIN_KINASE_ATP"/>
    <property type="match status" value="1"/>
</dbReference>
<evidence type="ECO:0000256" key="3">
    <source>
        <dbReference type="ARBA" id="ARBA00022679"/>
    </source>
</evidence>
<dbReference type="SUPFAM" id="SSF56112">
    <property type="entry name" value="Protein kinase-like (PK-like)"/>
    <property type="match status" value="1"/>
</dbReference>
<comment type="similarity">
    <text evidence="8">Belongs to the protein kinase superfamily. Ser/Thr protein kinase family. MAP kinase subfamily.</text>
</comment>
<keyword evidence="10" id="KW-0732">Signal</keyword>
<evidence type="ECO:0000256" key="6">
    <source>
        <dbReference type="ARBA" id="ARBA00022840"/>
    </source>
</evidence>
<evidence type="ECO:0000313" key="12">
    <source>
        <dbReference type="EMBL" id="SAL96644.1"/>
    </source>
</evidence>
<keyword evidence="8" id="KW-0460">Magnesium</keyword>
<dbReference type="InParanoid" id="A0A163J1S3"/>
<dbReference type="AlphaFoldDB" id="A0A163J1S3"/>
<feature type="domain" description="Protein kinase" evidence="11">
    <location>
        <begin position="61"/>
        <end position="360"/>
    </location>
</feature>
<keyword evidence="4 7" id="KW-0547">Nucleotide-binding</keyword>
<keyword evidence="2 8" id="KW-0723">Serine/threonine-protein kinase</keyword>
<proteinExistence type="inferred from homology"/>
<evidence type="ECO:0000256" key="10">
    <source>
        <dbReference type="SAM" id="SignalP"/>
    </source>
</evidence>
<evidence type="ECO:0000313" key="13">
    <source>
        <dbReference type="Proteomes" id="UP000078561"/>
    </source>
</evidence>
<dbReference type="Gene3D" id="3.30.200.20">
    <property type="entry name" value="Phosphorylase Kinase, domain 1"/>
    <property type="match status" value="1"/>
</dbReference>
<dbReference type="EC" id="2.7.11.24" evidence="1 8"/>
<feature type="chain" id="PRO_5007843184" description="Mitogen-activated protein kinase" evidence="10">
    <location>
        <begin position="24"/>
        <end position="583"/>
    </location>
</feature>
<dbReference type="InterPro" id="IPR017441">
    <property type="entry name" value="Protein_kinase_ATP_BS"/>
</dbReference>
<evidence type="ECO:0000256" key="4">
    <source>
        <dbReference type="ARBA" id="ARBA00022741"/>
    </source>
</evidence>
<dbReference type="FunFam" id="1.10.510.10:FF:000040">
    <property type="entry name" value="Mitogen-activated protein kinase"/>
    <property type="match status" value="1"/>
</dbReference>
<dbReference type="STRING" id="4829.A0A163J1S3"/>
<dbReference type="GO" id="GO:0005524">
    <property type="term" value="F:ATP binding"/>
    <property type="evidence" value="ECO:0007669"/>
    <property type="project" value="UniProtKB-UniRule"/>
</dbReference>
<dbReference type="PROSITE" id="PS01351">
    <property type="entry name" value="MAPK"/>
    <property type="match status" value="1"/>
</dbReference>
<feature type="region of interest" description="Disordered" evidence="9">
    <location>
        <begin position="409"/>
        <end position="438"/>
    </location>
</feature>
<dbReference type="GO" id="GO:0004707">
    <property type="term" value="F:MAP kinase activity"/>
    <property type="evidence" value="ECO:0007669"/>
    <property type="project" value="UniProtKB-EC"/>
</dbReference>
<dbReference type="InterPro" id="IPR003527">
    <property type="entry name" value="MAP_kinase_CS"/>
</dbReference>
<evidence type="ECO:0000256" key="7">
    <source>
        <dbReference type="PROSITE-ProRule" id="PRU10141"/>
    </source>
</evidence>
<keyword evidence="5 8" id="KW-0418">Kinase</keyword>
<feature type="compositionally biased region" description="Polar residues" evidence="9">
    <location>
        <begin position="454"/>
        <end position="469"/>
    </location>
</feature>
<dbReference type="InterPro" id="IPR000719">
    <property type="entry name" value="Prot_kinase_dom"/>
</dbReference>
<evidence type="ECO:0000256" key="8">
    <source>
        <dbReference type="RuleBase" id="RU361165"/>
    </source>
</evidence>
<feature type="signal peptide" evidence="10">
    <location>
        <begin position="1"/>
        <end position="23"/>
    </location>
</feature>
<evidence type="ECO:0000259" key="11">
    <source>
        <dbReference type="PROSITE" id="PS50011"/>
    </source>
</evidence>
<evidence type="ECO:0000256" key="2">
    <source>
        <dbReference type="ARBA" id="ARBA00022527"/>
    </source>
</evidence>
<keyword evidence="3 8" id="KW-0808">Transferase</keyword>
<organism evidence="12">
    <name type="scientific">Absidia glauca</name>
    <name type="common">Pin mould</name>
    <dbReference type="NCBI Taxonomy" id="4829"/>
    <lineage>
        <taxon>Eukaryota</taxon>
        <taxon>Fungi</taxon>
        <taxon>Fungi incertae sedis</taxon>
        <taxon>Mucoromycota</taxon>
        <taxon>Mucoromycotina</taxon>
        <taxon>Mucoromycetes</taxon>
        <taxon>Mucorales</taxon>
        <taxon>Cunninghamellaceae</taxon>
        <taxon>Absidia</taxon>
    </lineage>
</organism>
<dbReference type="InterPro" id="IPR008271">
    <property type="entry name" value="Ser/Thr_kinase_AS"/>
</dbReference>